<evidence type="ECO:0000256" key="2">
    <source>
        <dbReference type="ARBA" id="ARBA00022771"/>
    </source>
</evidence>
<dbReference type="InterPro" id="IPR019787">
    <property type="entry name" value="Znf_PHD-finger"/>
</dbReference>
<dbReference type="InterPro" id="IPR019786">
    <property type="entry name" value="Zinc_finger_PHD-type_CS"/>
</dbReference>
<dbReference type="InterPro" id="IPR013083">
    <property type="entry name" value="Znf_RING/FYVE/PHD"/>
</dbReference>
<dbReference type="Proteomes" id="UP001166286">
    <property type="component" value="Unassembled WGS sequence"/>
</dbReference>
<feature type="compositionally biased region" description="Basic and acidic residues" evidence="5">
    <location>
        <begin position="295"/>
        <end position="324"/>
    </location>
</feature>
<evidence type="ECO:0000256" key="3">
    <source>
        <dbReference type="ARBA" id="ARBA00022833"/>
    </source>
</evidence>
<sequence>MSETCIVCLGDLESANALPHPLVPGIESEDDENVRLQPSATRSPLTPDDGDQEMIAHLLPCGHDLHNECLKPWVERANSCPICRQSFNQVELIIKIGGPVISSYGVSDRTQTADIDPSMLIEDYDEEDVTEQPCPVCGDDDNEELLLQCDGCDTYYHTYCMGLDDVPMGHWFCETCDTQRAIESVCPNGASQPVRRAHNPADRRTRGQQRRVRHRNQASSSNWARVWQSVWDNLNLDLDFPFDEGSEAAQMDRVQRAASQRRDMEIWERRFAIAERQGGGNRLRDTASAILDIQTTRERTGHPEPESREEIRAWNAFEKAKEIELDPAPGRRKRKSATASPSDTEPVTQPARPLKRPRTRRTIDPPESSSSAAGEASRSRRGSGAAPSSVRNLNAPTNAVQSNGPSFLQSMLKEIEGSHAPDETKSQAHYSMQYATNHSSPQPSSPGLSPTSSNHATPRARSTTPPPSLITRPGSPLSLTSKVEPIYPPSEFSLEKSPVESHLAYRSPNDARQSIKDRRISRPITQGSNLPRSNDTSPTRNMPLSTKSDLQKMVTAALKPHYPHEISKDQYTDINRNVSRLLYEKVGENGSLDGEARESWERLARDEVAKAMELLKAVT</sequence>
<dbReference type="Pfam" id="PF00628">
    <property type="entry name" value="PHD"/>
    <property type="match status" value="1"/>
</dbReference>
<dbReference type="EMBL" id="JAFEKC020000013">
    <property type="protein sequence ID" value="KAK0511384.1"/>
    <property type="molecule type" value="Genomic_DNA"/>
</dbReference>
<feature type="compositionally biased region" description="Basic and acidic residues" evidence="5">
    <location>
        <begin position="413"/>
        <end position="426"/>
    </location>
</feature>
<feature type="domain" description="PHD-type" evidence="6">
    <location>
        <begin position="131"/>
        <end position="179"/>
    </location>
</feature>
<dbReference type="Pfam" id="PF13639">
    <property type="entry name" value="zf-RING_2"/>
    <property type="match status" value="1"/>
</dbReference>
<dbReference type="Gene3D" id="3.30.40.10">
    <property type="entry name" value="Zinc/RING finger domain, C3HC4 (zinc finger)"/>
    <property type="match status" value="2"/>
</dbReference>
<dbReference type="InterPro" id="IPR047157">
    <property type="entry name" value="PHRF1/Atg35"/>
</dbReference>
<dbReference type="InterPro" id="IPR001965">
    <property type="entry name" value="Znf_PHD"/>
</dbReference>
<feature type="compositionally biased region" description="Low complexity" evidence="5">
    <location>
        <begin position="439"/>
        <end position="463"/>
    </location>
</feature>
<evidence type="ECO:0000259" key="6">
    <source>
        <dbReference type="PROSITE" id="PS50016"/>
    </source>
</evidence>
<feature type="region of interest" description="Disordered" evidence="5">
    <location>
        <begin position="189"/>
        <end position="217"/>
    </location>
</feature>
<keyword evidence="2 4" id="KW-0863">Zinc-finger</keyword>
<dbReference type="PROSITE" id="PS50089">
    <property type="entry name" value="ZF_RING_2"/>
    <property type="match status" value="1"/>
</dbReference>
<evidence type="ECO:0000256" key="1">
    <source>
        <dbReference type="ARBA" id="ARBA00022723"/>
    </source>
</evidence>
<dbReference type="PANTHER" id="PTHR12618:SF20">
    <property type="entry name" value="PHD AND RING FINGER DOMAIN-CONTAINING PROTEIN 1"/>
    <property type="match status" value="1"/>
</dbReference>
<evidence type="ECO:0008006" key="10">
    <source>
        <dbReference type="Google" id="ProtNLM"/>
    </source>
</evidence>
<feature type="compositionally biased region" description="Low complexity" evidence="5">
    <location>
        <begin position="365"/>
        <end position="389"/>
    </location>
</feature>
<dbReference type="PROSITE" id="PS50016">
    <property type="entry name" value="ZF_PHD_2"/>
    <property type="match status" value="1"/>
</dbReference>
<keyword evidence="1" id="KW-0479">Metal-binding</keyword>
<evidence type="ECO:0000313" key="9">
    <source>
        <dbReference type="Proteomes" id="UP001166286"/>
    </source>
</evidence>
<evidence type="ECO:0000256" key="4">
    <source>
        <dbReference type="PROSITE-ProRule" id="PRU00175"/>
    </source>
</evidence>
<dbReference type="PANTHER" id="PTHR12618">
    <property type="entry name" value="PHD AND RING FINGER DOMAIN-CONTAINING PROTEIN 1"/>
    <property type="match status" value="1"/>
</dbReference>
<feature type="region of interest" description="Disordered" evidence="5">
    <location>
        <begin position="291"/>
        <end position="545"/>
    </location>
</feature>
<dbReference type="GO" id="GO:0008270">
    <property type="term" value="F:zinc ion binding"/>
    <property type="evidence" value="ECO:0007669"/>
    <property type="project" value="UniProtKB-KW"/>
</dbReference>
<feature type="compositionally biased region" description="Polar residues" evidence="5">
    <location>
        <begin position="337"/>
        <end position="347"/>
    </location>
</feature>
<evidence type="ECO:0000256" key="5">
    <source>
        <dbReference type="SAM" id="MobiDB-lite"/>
    </source>
</evidence>
<proteinExistence type="predicted"/>
<organism evidence="8 9">
    <name type="scientific">Cladonia borealis</name>
    <dbReference type="NCBI Taxonomy" id="184061"/>
    <lineage>
        <taxon>Eukaryota</taxon>
        <taxon>Fungi</taxon>
        <taxon>Dikarya</taxon>
        <taxon>Ascomycota</taxon>
        <taxon>Pezizomycotina</taxon>
        <taxon>Lecanoromycetes</taxon>
        <taxon>OSLEUM clade</taxon>
        <taxon>Lecanoromycetidae</taxon>
        <taxon>Lecanorales</taxon>
        <taxon>Lecanorineae</taxon>
        <taxon>Cladoniaceae</taxon>
        <taxon>Cladonia</taxon>
    </lineage>
</organism>
<dbReference type="SMART" id="SM00184">
    <property type="entry name" value="RING"/>
    <property type="match status" value="2"/>
</dbReference>
<feature type="compositionally biased region" description="Polar residues" evidence="5">
    <location>
        <begin position="427"/>
        <end position="438"/>
    </location>
</feature>
<dbReference type="SUPFAM" id="SSF57903">
    <property type="entry name" value="FYVE/PHD zinc finger"/>
    <property type="match status" value="1"/>
</dbReference>
<evidence type="ECO:0000259" key="7">
    <source>
        <dbReference type="PROSITE" id="PS50089"/>
    </source>
</evidence>
<dbReference type="CDD" id="cd15545">
    <property type="entry name" value="PHD_BAZ2A_like"/>
    <property type="match status" value="1"/>
</dbReference>
<dbReference type="InterPro" id="IPR001841">
    <property type="entry name" value="Znf_RING"/>
</dbReference>
<protein>
    <recommendedName>
        <fullName evidence="10">PHD and RING finger domain protein</fullName>
    </recommendedName>
</protein>
<dbReference type="SMART" id="SM00249">
    <property type="entry name" value="PHD"/>
    <property type="match status" value="1"/>
</dbReference>
<evidence type="ECO:0000313" key="8">
    <source>
        <dbReference type="EMBL" id="KAK0511384.1"/>
    </source>
</evidence>
<comment type="caution">
    <text evidence="8">The sequence shown here is derived from an EMBL/GenBank/DDBJ whole genome shotgun (WGS) entry which is preliminary data.</text>
</comment>
<feature type="compositionally biased region" description="Polar residues" evidence="5">
    <location>
        <begin position="523"/>
        <end position="545"/>
    </location>
</feature>
<keyword evidence="3" id="KW-0862">Zinc</keyword>
<gene>
    <name evidence="8" type="ORF">JMJ35_005957</name>
</gene>
<accession>A0AA39R0J6</accession>
<feature type="compositionally biased region" description="Polar residues" evidence="5">
    <location>
        <begin position="390"/>
        <end position="409"/>
    </location>
</feature>
<feature type="domain" description="RING-type" evidence="7">
    <location>
        <begin position="5"/>
        <end position="84"/>
    </location>
</feature>
<dbReference type="SUPFAM" id="SSF57850">
    <property type="entry name" value="RING/U-box"/>
    <property type="match status" value="1"/>
</dbReference>
<dbReference type="AlphaFoldDB" id="A0AA39R0J6"/>
<keyword evidence="9" id="KW-1185">Reference proteome</keyword>
<feature type="compositionally biased region" description="Basic residues" evidence="5">
    <location>
        <begin position="206"/>
        <end position="216"/>
    </location>
</feature>
<reference evidence="8" key="1">
    <citation type="submission" date="2023-03" db="EMBL/GenBank/DDBJ databases">
        <title>Complete genome of Cladonia borealis.</title>
        <authorList>
            <person name="Park H."/>
        </authorList>
    </citation>
    <scope>NUCLEOTIDE SEQUENCE</scope>
    <source>
        <strain evidence="8">ANT050790</strain>
    </source>
</reference>
<dbReference type="PROSITE" id="PS01359">
    <property type="entry name" value="ZF_PHD_1"/>
    <property type="match status" value="1"/>
</dbReference>
<dbReference type="InterPro" id="IPR011011">
    <property type="entry name" value="Znf_FYVE_PHD"/>
</dbReference>
<name>A0AA39R0J6_9LECA</name>